<keyword evidence="3" id="KW-1185">Reference proteome</keyword>
<feature type="chain" id="PRO_5032838702" evidence="1">
    <location>
        <begin position="20"/>
        <end position="116"/>
    </location>
</feature>
<reference evidence="2 3" key="1">
    <citation type="submission" date="2020-04" db="EMBL/GenBank/DDBJ databases">
        <title>Pseudoalteromonas caenipelagi sp. nov., isolated from a tidal flat.</title>
        <authorList>
            <person name="Park S."/>
            <person name="Yoon J.-H."/>
        </authorList>
    </citation>
    <scope>NUCLEOTIDE SEQUENCE [LARGE SCALE GENOMIC DNA]</scope>
    <source>
        <strain evidence="2 3">JBTF-M23</strain>
    </source>
</reference>
<comment type="caution">
    <text evidence="2">The sequence shown here is derived from an EMBL/GenBank/DDBJ whole genome shotgun (WGS) entry which is preliminary data.</text>
</comment>
<protein>
    <submittedName>
        <fullName evidence="2">Uncharacterized protein</fullName>
    </submittedName>
</protein>
<name>A0A849VI00_9GAMM</name>
<keyword evidence="1" id="KW-0732">Signal</keyword>
<accession>A0A849VI00</accession>
<evidence type="ECO:0000256" key="1">
    <source>
        <dbReference type="SAM" id="SignalP"/>
    </source>
</evidence>
<evidence type="ECO:0000313" key="3">
    <source>
        <dbReference type="Proteomes" id="UP000586305"/>
    </source>
</evidence>
<sequence>MKRMLIVILGLLMCKNVFAADYYRGRTIIGVGVYSTGSNSILLIDVDGDKSGLPACAATKRFAISSTAPHYKEVMSLAMTAYAKQDNTVDIRVLNSCGYFVNAADILGIKTGVMPF</sequence>
<organism evidence="2 3">
    <name type="scientific">Pseudoalteromonas caenipelagi</name>
    <dbReference type="NCBI Taxonomy" id="2726988"/>
    <lineage>
        <taxon>Bacteria</taxon>
        <taxon>Pseudomonadati</taxon>
        <taxon>Pseudomonadota</taxon>
        <taxon>Gammaproteobacteria</taxon>
        <taxon>Alteromonadales</taxon>
        <taxon>Pseudoalteromonadaceae</taxon>
        <taxon>Pseudoalteromonas</taxon>
    </lineage>
</organism>
<gene>
    <name evidence="2" type="ORF">HG263_17515</name>
</gene>
<evidence type="ECO:0000313" key="2">
    <source>
        <dbReference type="EMBL" id="NOU52328.1"/>
    </source>
</evidence>
<feature type="signal peptide" evidence="1">
    <location>
        <begin position="1"/>
        <end position="19"/>
    </location>
</feature>
<dbReference type="RefSeq" id="WP_171627390.1">
    <property type="nucleotide sequence ID" value="NZ_JABBPG010000009.1"/>
</dbReference>
<proteinExistence type="predicted"/>
<dbReference type="AlphaFoldDB" id="A0A849VI00"/>
<dbReference type="Proteomes" id="UP000586305">
    <property type="component" value="Unassembled WGS sequence"/>
</dbReference>
<dbReference type="EMBL" id="JABBPG010000009">
    <property type="protein sequence ID" value="NOU52328.1"/>
    <property type="molecule type" value="Genomic_DNA"/>
</dbReference>